<dbReference type="Pfam" id="PF12697">
    <property type="entry name" value="Abhydrolase_6"/>
    <property type="match status" value="1"/>
</dbReference>
<dbReference type="InterPro" id="IPR050266">
    <property type="entry name" value="AB_hydrolase_sf"/>
</dbReference>
<accession>A0ABU2WPM7</accession>
<evidence type="ECO:0000313" key="3">
    <source>
        <dbReference type="Proteomes" id="UP001180973"/>
    </source>
</evidence>
<organism evidence="2 3">
    <name type="scientific">Micromonospora reichwaldensis</name>
    <dbReference type="NCBI Taxonomy" id="3075516"/>
    <lineage>
        <taxon>Bacteria</taxon>
        <taxon>Bacillati</taxon>
        <taxon>Actinomycetota</taxon>
        <taxon>Actinomycetes</taxon>
        <taxon>Micromonosporales</taxon>
        <taxon>Micromonosporaceae</taxon>
        <taxon>Micromonospora</taxon>
    </lineage>
</organism>
<comment type="caution">
    <text evidence="2">The sequence shown here is derived from an EMBL/GenBank/DDBJ whole genome shotgun (WGS) entry which is preliminary data.</text>
</comment>
<reference evidence="2" key="1">
    <citation type="submission" date="2023-09" db="EMBL/GenBank/DDBJ databases">
        <title>30 novel species of actinomycetes from the DSMZ collection.</title>
        <authorList>
            <person name="Nouioui I."/>
        </authorList>
    </citation>
    <scope>NUCLEOTIDE SEQUENCE</scope>
    <source>
        <strain evidence="2">DSM 115977</strain>
    </source>
</reference>
<dbReference type="SUPFAM" id="SSF53474">
    <property type="entry name" value="alpha/beta-Hydrolases"/>
    <property type="match status" value="1"/>
</dbReference>
<feature type="domain" description="AB hydrolase-1" evidence="1">
    <location>
        <begin position="95"/>
        <end position="320"/>
    </location>
</feature>
<dbReference type="InterPro" id="IPR029058">
    <property type="entry name" value="AB_hydrolase_fold"/>
</dbReference>
<keyword evidence="2" id="KW-0378">Hydrolase</keyword>
<keyword evidence="3" id="KW-1185">Reference proteome</keyword>
<dbReference type="Gene3D" id="3.40.50.1820">
    <property type="entry name" value="alpha/beta hydrolase"/>
    <property type="match status" value="1"/>
</dbReference>
<protein>
    <submittedName>
        <fullName evidence="2">Alpha/beta hydrolase</fullName>
    </submittedName>
</protein>
<evidence type="ECO:0000259" key="1">
    <source>
        <dbReference type="Pfam" id="PF12697"/>
    </source>
</evidence>
<evidence type="ECO:0000313" key="2">
    <source>
        <dbReference type="EMBL" id="MDT0527875.1"/>
    </source>
</evidence>
<sequence>MRVRAPRIRHPRRWLGGGAALATALVVAAGFALHHPAPVGYFVSAQAQDRFLRAYDRAMADLPEPDRTLDVRTSYGVVRVYHFAGPASSSSAPPLLLLPGRAAPSPVWADNLPSLLRLRSVYTVDLLGEPGMSVQQRPISSARDHAQWLHELLRGLPEARLHLVGLSIGGWTATNLAAHRPEKVASVILLDPVLVFTDLSPAAIVRSVPASVRWLPRSWREDFASWTANGAPVEDVPVAEMIEAGMQSYVLKLSAPGRLTDERLAGVRMPVLTLFAGKSRMHDAAAGAAHARHVLPHAVVKVYPDASHAINGEQPEQIAADIAAHLARLP</sequence>
<dbReference type="PANTHER" id="PTHR43798">
    <property type="entry name" value="MONOACYLGLYCEROL LIPASE"/>
    <property type="match status" value="1"/>
</dbReference>
<dbReference type="PANTHER" id="PTHR43798:SF33">
    <property type="entry name" value="HYDROLASE, PUTATIVE (AFU_ORTHOLOGUE AFUA_2G14860)-RELATED"/>
    <property type="match status" value="1"/>
</dbReference>
<gene>
    <name evidence="2" type="ORF">RM555_02590</name>
</gene>
<name>A0ABU2WPM7_9ACTN</name>
<dbReference type="Proteomes" id="UP001180973">
    <property type="component" value="Unassembled WGS sequence"/>
</dbReference>
<dbReference type="EMBL" id="JAVRFL010000002">
    <property type="protein sequence ID" value="MDT0527875.1"/>
    <property type="molecule type" value="Genomic_DNA"/>
</dbReference>
<proteinExistence type="predicted"/>
<dbReference type="InterPro" id="IPR000073">
    <property type="entry name" value="AB_hydrolase_1"/>
</dbReference>
<dbReference type="RefSeq" id="WP_311410247.1">
    <property type="nucleotide sequence ID" value="NZ_JAVRFL010000002.1"/>
</dbReference>
<dbReference type="GO" id="GO:0016787">
    <property type="term" value="F:hydrolase activity"/>
    <property type="evidence" value="ECO:0007669"/>
    <property type="project" value="UniProtKB-KW"/>
</dbReference>